<dbReference type="EMBL" id="CM023470">
    <property type="protein sequence ID" value="KAH7977320.1"/>
    <property type="molecule type" value="Genomic_DNA"/>
</dbReference>
<accession>A0ACB8DSC2</accession>
<comment type="caution">
    <text evidence="1">The sequence shown here is derived from an EMBL/GenBank/DDBJ whole genome shotgun (WGS) entry which is preliminary data.</text>
</comment>
<evidence type="ECO:0000313" key="1">
    <source>
        <dbReference type="EMBL" id="KAH7977320.1"/>
    </source>
</evidence>
<dbReference type="Proteomes" id="UP000821865">
    <property type="component" value="Chromosome 1"/>
</dbReference>
<proteinExistence type="predicted"/>
<evidence type="ECO:0000313" key="2">
    <source>
        <dbReference type="Proteomes" id="UP000821865"/>
    </source>
</evidence>
<organism evidence="1 2">
    <name type="scientific">Dermacentor silvarum</name>
    <name type="common">Tick</name>
    <dbReference type="NCBI Taxonomy" id="543639"/>
    <lineage>
        <taxon>Eukaryota</taxon>
        <taxon>Metazoa</taxon>
        <taxon>Ecdysozoa</taxon>
        <taxon>Arthropoda</taxon>
        <taxon>Chelicerata</taxon>
        <taxon>Arachnida</taxon>
        <taxon>Acari</taxon>
        <taxon>Parasitiformes</taxon>
        <taxon>Ixodida</taxon>
        <taxon>Ixodoidea</taxon>
        <taxon>Ixodidae</taxon>
        <taxon>Rhipicephalinae</taxon>
        <taxon>Dermacentor</taxon>
    </lineage>
</organism>
<name>A0ACB8DSC2_DERSI</name>
<protein>
    <submittedName>
        <fullName evidence="1">Uncharacterized protein</fullName>
    </submittedName>
</protein>
<gene>
    <name evidence="1" type="ORF">HPB49_000612</name>
</gene>
<reference evidence="1" key="1">
    <citation type="submission" date="2020-05" db="EMBL/GenBank/DDBJ databases">
        <title>Large-scale comparative analyses of tick genomes elucidate their genetic diversity and vector capacities.</title>
        <authorList>
            <person name="Jia N."/>
            <person name="Wang J."/>
            <person name="Shi W."/>
            <person name="Du L."/>
            <person name="Sun Y."/>
            <person name="Zhan W."/>
            <person name="Jiang J."/>
            <person name="Wang Q."/>
            <person name="Zhang B."/>
            <person name="Ji P."/>
            <person name="Sakyi L.B."/>
            <person name="Cui X."/>
            <person name="Yuan T."/>
            <person name="Jiang B."/>
            <person name="Yang W."/>
            <person name="Lam T.T.-Y."/>
            <person name="Chang Q."/>
            <person name="Ding S."/>
            <person name="Wang X."/>
            <person name="Zhu J."/>
            <person name="Ruan X."/>
            <person name="Zhao L."/>
            <person name="Wei J."/>
            <person name="Que T."/>
            <person name="Du C."/>
            <person name="Cheng J."/>
            <person name="Dai P."/>
            <person name="Han X."/>
            <person name="Huang E."/>
            <person name="Gao Y."/>
            <person name="Liu J."/>
            <person name="Shao H."/>
            <person name="Ye R."/>
            <person name="Li L."/>
            <person name="Wei W."/>
            <person name="Wang X."/>
            <person name="Wang C."/>
            <person name="Yang T."/>
            <person name="Huo Q."/>
            <person name="Li W."/>
            <person name="Guo W."/>
            <person name="Chen H."/>
            <person name="Zhou L."/>
            <person name="Ni X."/>
            <person name="Tian J."/>
            <person name="Zhou Y."/>
            <person name="Sheng Y."/>
            <person name="Liu T."/>
            <person name="Pan Y."/>
            <person name="Xia L."/>
            <person name="Li J."/>
            <person name="Zhao F."/>
            <person name="Cao W."/>
        </authorList>
    </citation>
    <scope>NUCLEOTIDE SEQUENCE</scope>
    <source>
        <strain evidence="1">Dsil-2018</strain>
    </source>
</reference>
<sequence>MQLIDAVKADCNKYRIDCIAASAGHLVLRLPPYHRVYKLKELKKLIADAISQVSAQKWKNYVKHVIDEEDKMREMDHILDQFIDNQQPVVVSLGEDTSPDENATMNEEDFGCQG</sequence>
<keyword evidence="2" id="KW-1185">Reference proteome</keyword>